<reference evidence="2 3" key="1">
    <citation type="submission" date="2023-07" db="EMBL/GenBank/DDBJ databases">
        <title>Sequencing the genomes of 1000 actinobacteria strains.</title>
        <authorList>
            <person name="Klenk H.-P."/>
        </authorList>
    </citation>
    <scope>NUCLEOTIDE SEQUENCE [LARGE SCALE GENOMIC DNA]</scope>
    <source>
        <strain evidence="2 3">DSM 44709</strain>
    </source>
</reference>
<dbReference type="EMBL" id="JAUSUZ010000001">
    <property type="protein sequence ID" value="MDQ0363567.1"/>
    <property type="molecule type" value="Genomic_DNA"/>
</dbReference>
<comment type="caution">
    <text evidence="2">The sequence shown here is derived from an EMBL/GenBank/DDBJ whole genome shotgun (WGS) entry which is preliminary data.</text>
</comment>
<dbReference type="AlphaFoldDB" id="A0AAE3VTV1"/>
<evidence type="ECO:0000313" key="2">
    <source>
        <dbReference type="EMBL" id="MDQ0363567.1"/>
    </source>
</evidence>
<dbReference type="InterPro" id="IPR014229">
    <property type="entry name" value="Spore_YtfJ"/>
</dbReference>
<dbReference type="Proteomes" id="UP001240236">
    <property type="component" value="Unassembled WGS sequence"/>
</dbReference>
<evidence type="ECO:0000256" key="1">
    <source>
        <dbReference type="SAM" id="MobiDB-lite"/>
    </source>
</evidence>
<sequence length="119" mass="12026">MTVETVIRELHDSAGADRVFGAPVVRDGVTVLPVARISGATAHGTAAAAISAPGEPESPGSGAGSGLSAKPAGVYVIRDGAVCWRPAYDINRIILGGQIVAVTALLTIRTLIRARAARG</sequence>
<dbReference type="RefSeq" id="WP_307234293.1">
    <property type="nucleotide sequence ID" value="NZ_JAUSUZ010000001.1"/>
</dbReference>
<keyword evidence="3" id="KW-1185">Reference proteome</keyword>
<evidence type="ECO:0000313" key="3">
    <source>
        <dbReference type="Proteomes" id="UP001240236"/>
    </source>
</evidence>
<proteinExistence type="predicted"/>
<organism evidence="2 3">
    <name type="scientific">Catenuloplanes indicus</name>
    <dbReference type="NCBI Taxonomy" id="137267"/>
    <lineage>
        <taxon>Bacteria</taxon>
        <taxon>Bacillati</taxon>
        <taxon>Actinomycetota</taxon>
        <taxon>Actinomycetes</taxon>
        <taxon>Micromonosporales</taxon>
        <taxon>Micromonosporaceae</taxon>
        <taxon>Catenuloplanes</taxon>
    </lineage>
</organism>
<protein>
    <submittedName>
        <fullName evidence="2">Spore protein YtfJ</fullName>
    </submittedName>
</protein>
<name>A0AAE3VTV1_9ACTN</name>
<accession>A0AAE3VTV1</accession>
<gene>
    <name evidence="2" type="ORF">J2S42_000236</name>
</gene>
<feature type="region of interest" description="Disordered" evidence="1">
    <location>
        <begin position="48"/>
        <end position="68"/>
    </location>
</feature>
<dbReference type="Pfam" id="PF09579">
    <property type="entry name" value="Spore_YtfJ"/>
    <property type="match status" value="1"/>
</dbReference>